<dbReference type="GO" id="GO:0010970">
    <property type="term" value="P:transport along microtubule"/>
    <property type="evidence" value="ECO:0007669"/>
    <property type="project" value="TreeGrafter"/>
</dbReference>
<dbReference type="GO" id="GO:0045503">
    <property type="term" value="F:dynein light chain binding"/>
    <property type="evidence" value="ECO:0007669"/>
    <property type="project" value="TreeGrafter"/>
</dbReference>
<evidence type="ECO:0000256" key="3">
    <source>
        <dbReference type="ARBA" id="ARBA00022737"/>
    </source>
</evidence>
<dbReference type="InterPro" id="IPR015943">
    <property type="entry name" value="WD40/YVTN_repeat-like_dom_sf"/>
</dbReference>
<evidence type="ECO:0000256" key="2">
    <source>
        <dbReference type="ARBA" id="ARBA00022574"/>
    </source>
</evidence>
<keyword evidence="5" id="KW-1185">Reference proteome</keyword>
<dbReference type="SUPFAM" id="SSF50978">
    <property type="entry name" value="WD40 repeat-like"/>
    <property type="match status" value="1"/>
</dbReference>
<evidence type="ECO:0000313" key="4">
    <source>
        <dbReference type="EMBL" id="VDN49768.1"/>
    </source>
</evidence>
<dbReference type="GO" id="GO:0005868">
    <property type="term" value="C:cytoplasmic dynein complex"/>
    <property type="evidence" value="ECO:0007669"/>
    <property type="project" value="TreeGrafter"/>
</dbReference>
<dbReference type="GO" id="GO:0045504">
    <property type="term" value="F:dynein heavy chain binding"/>
    <property type="evidence" value="ECO:0007669"/>
    <property type="project" value="TreeGrafter"/>
</dbReference>
<dbReference type="OrthoDB" id="4189at2759"/>
<dbReference type="Proteomes" id="UP000281553">
    <property type="component" value="Unassembled WGS sequence"/>
</dbReference>
<keyword evidence="2" id="KW-0853">WD repeat</keyword>
<keyword evidence="3" id="KW-0677">Repeat</keyword>
<protein>
    <submittedName>
        <fullName evidence="4">Uncharacterized protein</fullName>
    </submittedName>
</protein>
<evidence type="ECO:0000256" key="1">
    <source>
        <dbReference type="ARBA" id="ARBA00022490"/>
    </source>
</evidence>
<dbReference type="PANTHER" id="PTHR12442:SF22">
    <property type="entry name" value="CYTOPLASMIC DYNEIN 1 INTERMEDIATE CHAIN-RELATED"/>
    <property type="match status" value="1"/>
</dbReference>
<dbReference type="PANTHER" id="PTHR12442">
    <property type="entry name" value="DYNEIN INTERMEDIATE CHAIN"/>
    <property type="match status" value="1"/>
</dbReference>
<dbReference type="Gene3D" id="2.130.10.10">
    <property type="entry name" value="YVTN repeat-like/Quinoprotein amine dehydrogenase"/>
    <property type="match status" value="1"/>
</dbReference>
<dbReference type="EMBL" id="UYRU01124377">
    <property type="protein sequence ID" value="VDN49768.1"/>
    <property type="molecule type" value="Genomic_DNA"/>
</dbReference>
<proteinExistence type="predicted"/>
<dbReference type="InterPro" id="IPR050687">
    <property type="entry name" value="Dynein_IC"/>
</dbReference>
<reference evidence="4 5" key="1">
    <citation type="submission" date="2018-11" db="EMBL/GenBank/DDBJ databases">
        <authorList>
            <consortium name="Pathogen Informatics"/>
        </authorList>
    </citation>
    <scope>NUCLEOTIDE SEQUENCE [LARGE SCALE GENOMIC DNA]</scope>
</reference>
<evidence type="ECO:0000313" key="5">
    <source>
        <dbReference type="Proteomes" id="UP000281553"/>
    </source>
</evidence>
<organism evidence="4 5">
    <name type="scientific">Dibothriocephalus latus</name>
    <name type="common">Fish tapeworm</name>
    <name type="synonym">Diphyllobothrium latum</name>
    <dbReference type="NCBI Taxonomy" id="60516"/>
    <lineage>
        <taxon>Eukaryota</taxon>
        <taxon>Metazoa</taxon>
        <taxon>Spiralia</taxon>
        <taxon>Lophotrochozoa</taxon>
        <taxon>Platyhelminthes</taxon>
        <taxon>Cestoda</taxon>
        <taxon>Eucestoda</taxon>
        <taxon>Diphyllobothriidea</taxon>
        <taxon>Diphyllobothriidae</taxon>
        <taxon>Dibothriocephalus</taxon>
    </lineage>
</organism>
<accession>A0A3P7PLD8</accession>
<sequence length="87" mass="9470">MAHSEPIKALTVTGSQNAHNLISISSDGKMCSWSMDMLGQPQESLELTYRQAKTVTPTAMSFFPDDANNFLIGAFDGNIYSGCRHGK</sequence>
<keyword evidence="1" id="KW-0963">Cytoplasm</keyword>
<dbReference type="InterPro" id="IPR036322">
    <property type="entry name" value="WD40_repeat_dom_sf"/>
</dbReference>
<name>A0A3P7PLD8_DIBLA</name>
<dbReference type="AlphaFoldDB" id="A0A3P7PLD8"/>
<gene>
    <name evidence="4" type="ORF">DILT_LOCUS19881</name>
</gene>